<feature type="compositionally biased region" description="Polar residues" evidence="1">
    <location>
        <begin position="511"/>
        <end position="529"/>
    </location>
</feature>
<feature type="compositionally biased region" description="Polar residues" evidence="1">
    <location>
        <begin position="618"/>
        <end position="632"/>
    </location>
</feature>
<feature type="compositionally biased region" description="Polar residues" evidence="1">
    <location>
        <begin position="341"/>
        <end position="364"/>
    </location>
</feature>
<feature type="compositionally biased region" description="Polar residues" evidence="1">
    <location>
        <begin position="466"/>
        <end position="503"/>
    </location>
</feature>
<protein>
    <submittedName>
        <fullName evidence="2">Uncharacterized protein</fullName>
    </submittedName>
</protein>
<feature type="region of interest" description="Disordered" evidence="1">
    <location>
        <begin position="769"/>
        <end position="804"/>
    </location>
</feature>
<feature type="region of interest" description="Disordered" evidence="1">
    <location>
        <begin position="325"/>
        <end position="378"/>
    </location>
</feature>
<feature type="compositionally biased region" description="Low complexity" evidence="1">
    <location>
        <begin position="633"/>
        <end position="643"/>
    </location>
</feature>
<dbReference type="Proteomes" id="UP001050691">
    <property type="component" value="Unassembled WGS sequence"/>
</dbReference>
<evidence type="ECO:0000313" key="3">
    <source>
        <dbReference type="Proteomes" id="UP001050691"/>
    </source>
</evidence>
<feature type="region of interest" description="Disordered" evidence="1">
    <location>
        <begin position="1"/>
        <end position="28"/>
    </location>
</feature>
<feature type="region of interest" description="Disordered" evidence="1">
    <location>
        <begin position="284"/>
        <end position="313"/>
    </location>
</feature>
<dbReference type="AlphaFoldDB" id="A0AAV5A2V3"/>
<gene>
    <name evidence="2" type="ORF">Clacol_001273</name>
</gene>
<feature type="compositionally biased region" description="Polar residues" evidence="1">
    <location>
        <begin position="776"/>
        <end position="792"/>
    </location>
</feature>
<feature type="region of interest" description="Disordered" evidence="1">
    <location>
        <begin position="618"/>
        <end position="649"/>
    </location>
</feature>
<sequence>MPHLYLTGSTSSSQSVLNDNRLTSSPDPLISAQNELDAFGQGNFVLVAPFTDDEDENNPPNYFSGVSNPEPLSPILDEEVITRTGEASRLRRRGALHGRRRQLTYVTLSCGVELPWRFKFEGYTGEKNLGRWNSQTVLTTTPLLQPRNGSIRSGKLPLEYPSTGCRAILTNNATILSYQNVYSATEPVDSVRAVDEIYVDEEQKEMVKEVLEVLAGVCHSTEWKPVACCQCGNVVGFRYSQTLADQHGHHSEDPYGRVTINRFAFFPSTVTSSKPYNFAEGKFYSESSSERPPQFQPIPTSGADPTLRTRSPRSLDSLRFEPLHRDILPPQDGSAPIQVRLPSTSRNQSSTHLSNTRPMSSENLLPSIPEGPSATESTHQDNADIIWGRWLPNPYAYSSDTENGEAIERELERRRLGLSEAISILQTTHQEFMAGHQDSYDGLEESESRPRVGDAIPLRNEGISEDINQPSVSDEPTQVSNPYPYTHLSSSAPVPLSISTRTQDAGRLEQHTSNGNHSPSSTPFLMSEPLTTTNNDFSLSTPLLAVSANARSSDQTLPLPTHLPISYDSPAAISDIEASNSDTGAVENVGIMVEVAPPPQNFTSNLGSAAVVPSLIGQSNDASRPTQRNAVESTHPTTSPNHSSLDEQETNDSTIINFGFDTSAQLYPTMNQQYPGFEPKIENLFNMEVMAGQLPNVVGEAGSFGPQLTNSNVFQEYTPSLSPLSPGALATPSLPYSPTSSVPLPPTLLPLIEILDSIEMEVLPLARHSDLEDSDTSSQASNTDSDAESQNNVRDESVYTTELPWDCYDPDPSWLDYEGPPFEESPIAWLTEPIDSALPFSASVFENPEASE</sequence>
<feature type="region of interest" description="Disordered" evidence="1">
    <location>
        <begin position="459"/>
        <end position="529"/>
    </location>
</feature>
<accession>A0AAV5A2V3</accession>
<keyword evidence="3" id="KW-1185">Reference proteome</keyword>
<proteinExistence type="predicted"/>
<evidence type="ECO:0000256" key="1">
    <source>
        <dbReference type="SAM" id="MobiDB-lite"/>
    </source>
</evidence>
<name>A0AAV5A2V3_9AGAM</name>
<comment type="caution">
    <text evidence="2">The sequence shown here is derived from an EMBL/GenBank/DDBJ whole genome shotgun (WGS) entry which is preliminary data.</text>
</comment>
<dbReference type="EMBL" id="BPWL01000002">
    <property type="protein sequence ID" value="GJJ07074.1"/>
    <property type="molecule type" value="Genomic_DNA"/>
</dbReference>
<organism evidence="2 3">
    <name type="scientific">Clathrus columnatus</name>
    <dbReference type="NCBI Taxonomy" id="1419009"/>
    <lineage>
        <taxon>Eukaryota</taxon>
        <taxon>Fungi</taxon>
        <taxon>Dikarya</taxon>
        <taxon>Basidiomycota</taxon>
        <taxon>Agaricomycotina</taxon>
        <taxon>Agaricomycetes</taxon>
        <taxon>Phallomycetidae</taxon>
        <taxon>Phallales</taxon>
        <taxon>Clathraceae</taxon>
        <taxon>Clathrus</taxon>
    </lineage>
</organism>
<evidence type="ECO:0000313" key="2">
    <source>
        <dbReference type="EMBL" id="GJJ07074.1"/>
    </source>
</evidence>
<feature type="compositionally biased region" description="Polar residues" evidence="1">
    <location>
        <begin position="7"/>
        <end position="28"/>
    </location>
</feature>
<reference evidence="2" key="1">
    <citation type="submission" date="2021-10" db="EMBL/GenBank/DDBJ databases">
        <title>De novo Genome Assembly of Clathrus columnatus (Basidiomycota, Fungi) Using Illumina and Nanopore Sequence Data.</title>
        <authorList>
            <person name="Ogiso-Tanaka E."/>
            <person name="Itagaki H."/>
            <person name="Hosoya T."/>
            <person name="Hosaka K."/>
        </authorList>
    </citation>
    <scope>NUCLEOTIDE SEQUENCE</scope>
    <source>
        <strain evidence="2">MO-923</strain>
    </source>
</reference>